<reference evidence="7 8" key="1">
    <citation type="submission" date="2016-10" db="EMBL/GenBank/DDBJ databases">
        <authorList>
            <person name="de Groot N.N."/>
        </authorList>
    </citation>
    <scope>NUCLEOTIDE SEQUENCE [LARGE SCALE GENOMIC DNA]</scope>
    <source>
        <strain evidence="7 8">DSM 28129</strain>
    </source>
</reference>
<sequence length="209" mass="23014">MKLNLNVLSMSVPLVKILDSHEHDLIIEELRARSIQQTKEAIQNHTENTYYTVIANSDFLRKKVGGLSKLETTSSMKFLLIFLQICILYVFSFIGNAIHNFFNLAIPGSIIALLLLFICLCLKIIPVSFIEHGAGFLLSILTLFFTPAAVGIMNYPSLLSLQGALLVLIVLLSTIITIAIAGITSTFIEKKKHSGKDEDACNSSFSHSG</sequence>
<comment type="subcellular location">
    <subcellularLocation>
        <location evidence="1">Cell membrane</location>
        <topology evidence="1">Multi-pass membrane protein</topology>
    </subcellularLocation>
</comment>
<evidence type="ECO:0000256" key="4">
    <source>
        <dbReference type="ARBA" id="ARBA00022989"/>
    </source>
</evidence>
<organism evidence="7 8">
    <name type="scientific">Fontibacillus panacisegetis</name>
    <dbReference type="NCBI Taxonomy" id="670482"/>
    <lineage>
        <taxon>Bacteria</taxon>
        <taxon>Bacillati</taxon>
        <taxon>Bacillota</taxon>
        <taxon>Bacilli</taxon>
        <taxon>Bacillales</taxon>
        <taxon>Paenibacillaceae</taxon>
        <taxon>Fontibacillus</taxon>
    </lineage>
</organism>
<name>A0A1G7HF70_9BACL</name>
<dbReference type="GO" id="GO:0005886">
    <property type="term" value="C:plasma membrane"/>
    <property type="evidence" value="ECO:0007669"/>
    <property type="project" value="UniProtKB-SubCell"/>
</dbReference>
<dbReference type="STRING" id="670482.SAMN04488542_104139"/>
<dbReference type="NCBIfam" id="NF002460">
    <property type="entry name" value="PRK01658.1"/>
    <property type="match status" value="1"/>
</dbReference>
<feature type="transmembrane region" description="Helical" evidence="6">
    <location>
        <begin position="165"/>
        <end position="188"/>
    </location>
</feature>
<feature type="transmembrane region" description="Helical" evidence="6">
    <location>
        <begin position="78"/>
        <end position="98"/>
    </location>
</feature>
<keyword evidence="3 6" id="KW-0812">Transmembrane</keyword>
<accession>A0A1G7HF70</accession>
<dbReference type="Proteomes" id="UP000198972">
    <property type="component" value="Unassembled WGS sequence"/>
</dbReference>
<keyword evidence="5 6" id="KW-0472">Membrane</keyword>
<evidence type="ECO:0000256" key="1">
    <source>
        <dbReference type="ARBA" id="ARBA00004651"/>
    </source>
</evidence>
<dbReference type="PANTHER" id="PTHR33931:SF6">
    <property type="entry name" value="INTEGRAL MEMBRANE PROTEIN YXZK-RELATED"/>
    <property type="match status" value="1"/>
</dbReference>
<evidence type="ECO:0000256" key="6">
    <source>
        <dbReference type="SAM" id="Phobius"/>
    </source>
</evidence>
<evidence type="ECO:0000313" key="8">
    <source>
        <dbReference type="Proteomes" id="UP000198972"/>
    </source>
</evidence>
<proteinExistence type="predicted"/>
<evidence type="ECO:0000256" key="2">
    <source>
        <dbReference type="ARBA" id="ARBA00022475"/>
    </source>
</evidence>
<feature type="transmembrane region" description="Helical" evidence="6">
    <location>
        <begin position="104"/>
        <end position="122"/>
    </location>
</feature>
<dbReference type="InterPro" id="IPR005538">
    <property type="entry name" value="LrgA/CidA"/>
</dbReference>
<protein>
    <submittedName>
        <fullName evidence="7">LrgA family protein</fullName>
    </submittedName>
</protein>
<keyword evidence="4 6" id="KW-1133">Transmembrane helix</keyword>
<gene>
    <name evidence="7" type="ORF">SAMN04488542_104139</name>
</gene>
<evidence type="ECO:0000256" key="3">
    <source>
        <dbReference type="ARBA" id="ARBA00022692"/>
    </source>
</evidence>
<dbReference type="Pfam" id="PF03788">
    <property type="entry name" value="LrgA"/>
    <property type="match status" value="1"/>
</dbReference>
<feature type="transmembrane region" description="Helical" evidence="6">
    <location>
        <begin position="134"/>
        <end position="153"/>
    </location>
</feature>
<dbReference type="PANTHER" id="PTHR33931">
    <property type="entry name" value="HOLIN-LIKE PROTEIN CIDA-RELATED"/>
    <property type="match status" value="1"/>
</dbReference>
<keyword evidence="8" id="KW-1185">Reference proteome</keyword>
<evidence type="ECO:0000256" key="5">
    <source>
        <dbReference type="ARBA" id="ARBA00023136"/>
    </source>
</evidence>
<evidence type="ECO:0000313" key="7">
    <source>
        <dbReference type="EMBL" id="SDE99028.1"/>
    </source>
</evidence>
<dbReference type="AlphaFoldDB" id="A0A1G7HF70"/>
<keyword evidence="2" id="KW-1003">Cell membrane</keyword>
<dbReference type="EMBL" id="FNBG01000004">
    <property type="protein sequence ID" value="SDE99028.1"/>
    <property type="molecule type" value="Genomic_DNA"/>
</dbReference>